<dbReference type="EMBL" id="NMUH01001456">
    <property type="protein sequence ID" value="MQL92521.1"/>
    <property type="molecule type" value="Genomic_DNA"/>
</dbReference>
<dbReference type="Gene3D" id="3.80.10.10">
    <property type="entry name" value="Ribonuclease Inhibitor"/>
    <property type="match status" value="1"/>
</dbReference>
<comment type="caution">
    <text evidence="7">The sequence shown here is derived from an EMBL/GenBank/DDBJ whole genome shotgun (WGS) entry which is preliminary data.</text>
</comment>
<dbReference type="GO" id="GO:0055046">
    <property type="term" value="P:microgametogenesis"/>
    <property type="evidence" value="ECO:0007669"/>
    <property type="project" value="UniProtKB-ARBA"/>
</dbReference>
<evidence type="ECO:0000256" key="2">
    <source>
        <dbReference type="ARBA" id="ARBA00022737"/>
    </source>
</evidence>
<dbReference type="InterPro" id="IPR001611">
    <property type="entry name" value="Leu-rich_rpt"/>
</dbReference>
<comment type="function">
    <text evidence="5">Leucine-rich repeat protein that likely mediates protein interactions, possibly in the context of signal transduction.</text>
</comment>
<comment type="similarity">
    <text evidence="4">Belongs to the SHOC2 family.</text>
</comment>
<evidence type="ECO:0000313" key="7">
    <source>
        <dbReference type="EMBL" id="MQL92521.1"/>
    </source>
</evidence>
<dbReference type="SMART" id="SM00364">
    <property type="entry name" value="LRR_BAC"/>
    <property type="match status" value="8"/>
</dbReference>
<dbReference type="FunFam" id="3.80.10.10:FF:000610">
    <property type="entry name" value="Plant intracellular Ras-group-related LRR protein 9"/>
    <property type="match status" value="1"/>
</dbReference>
<evidence type="ECO:0000313" key="8">
    <source>
        <dbReference type="Proteomes" id="UP000652761"/>
    </source>
</evidence>
<evidence type="ECO:0000256" key="6">
    <source>
        <dbReference type="SAM" id="MobiDB-lite"/>
    </source>
</evidence>
<proteinExistence type="inferred from homology"/>
<dbReference type="InterPro" id="IPR032675">
    <property type="entry name" value="LRR_dom_sf"/>
</dbReference>
<dbReference type="FunFam" id="3.80.10.10:FF:000746">
    <property type="entry name" value="Plant intracellular Ras-group-related LRR protein 2"/>
    <property type="match status" value="1"/>
</dbReference>
<dbReference type="InterPro" id="IPR003591">
    <property type="entry name" value="Leu-rich_rpt_typical-subtyp"/>
</dbReference>
<name>A0A843V850_COLES</name>
<keyword evidence="1" id="KW-0433">Leucine-rich repeat</keyword>
<dbReference type="Pfam" id="PF13855">
    <property type="entry name" value="LRR_8"/>
    <property type="match status" value="2"/>
</dbReference>
<accession>A0A843V850</accession>
<dbReference type="AlphaFoldDB" id="A0A843V850"/>
<reference evidence="7" key="1">
    <citation type="submission" date="2017-07" db="EMBL/GenBank/DDBJ databases">
        <title>Taro Niue Genome Assembly and Annotation.</title>
        <authorList>
            <person name="Atibalentja N."/>
            <person name="Keating K."/>
            <person name="Fields C.J."/>
        </authorList>
    </citation>
    <scope>NUCLEOTIDE SEQUENCE</scope>
    <source>
        <strain evidence="7">Niue_2</strain>
        <tissue evidence="7">Leaf</tissue>
    </source>
</reference>
<evidence type="ECO:0000256" key="5">
    <source>
        <dbReference type="ARBA" id="ARBA00037519"/>
    </source>
</evidence>
<dbReference type="PROSITE" id="PS51450">
    <property type="entry name" value="LRR"/>
    <property type="match status" value="3"/>
</dbReference>
<dbReference type="GO" id="GO:0005737">
    <property type="term" value="C:cytoplasm"/>
    <property type="evidence" value="ECO:0007669"/>
    <property type="project" value="TreeGrafter"/>
</dbReference>
<dbReference type="OrthoDB" id="1668230at2759"/>
<sequence>MDPNPKAFPILSYVMSRLQLGPGPGPNSPRSIDAEQPPVPARPGDQVELVERMPHLRHPELIASMSQAISDVAKTRSVLRNLGERPDHEAVDNARARIAEIGAKLAAEIESLGDAAGDGAAQREAECRARAERERAAYRAVVQLDEMHGEYEKMLREAEERLVRIYRSAESGASKPEGSGKGEGSERERVDEEVVRILQEASGKGAKSVELRGRELRFLPEAFGRLRGLLVLNLGNNKLELEEQRAREGGGGGGDAMDPNPKTFPVLSYVLSRLHLGPRPGSGGPLAVDVEQSLKPLRPDHVELVERMPGLVRPDLIAAMAQAVSDVAQTRSILRTLGERPDHEAVDAARARIVEIDAVLAAEIESLGDAGDGVVQTEAECRARAERERIAYRAVVQLDEMHGAYEELLREAEERLLKIYRSAESETPTNVESGGALEKEGREGGKVDEEVIKILQEASGKSVERVDLSGRDLRYLPEAFGRIRGLLVLNLSKNQLEAIPDSIAGLEHLEELYLSSNLLLSLPDSIGLLLNLKILDVSGNKLKALPDSISHCRSLVELDASYNELMYLPTNIGYELINLQKLSVHLNKLRSLPTSICEMNSLRHLDAHFNELRGLPHAIGNLTNLETLDLSSNFSDMTVLPDTFGDLTNLKELNLSNNQIHALPDTFGRLDNLVKLNLDQNPLVIPPVDVINEGAEAVKDYMSRRWLNILLEEEQKSTPEASTQPQGWLTRSTSWLNTWVSGVSGSVTGYLGTGDKTPRDPYLDQQLSWSLSIAELQASIVGVMGTRDHQAPATGR</sequence>
<dbReference type="SUPFAM" id="SSF52058">
    <property type="entry name" value="L domain-like"/>
    <property type="match status" value="1"/>
</dbReference>
<keyword evidence="2" id="KW-0677">Repeat</keyword>
<evidence type="ECO:0000256" key="4">
    <source>
        <dbReference type="ARBA" id="ARBA00023786"/>
    </source>
</evidence>
<feature type="compositionally biased region" description="Basic and acidic residues" evidence="6">
    <location>
        <begin position="178"/>
        <end position="190"/>
    </location>
</feature>
<keyword evidence="3" id="KW-0175">Coiled coil</keyword>
<gene>
    <name evidence="7" type="ORF">Taro_025157</name>
</gene>
<feature type="region of interest" description="Disordered" evidence="6">
    <location>
        <begin position="169"/>
        <end position="190"/>
    </location>
</feature>
<dbReference type="Proteomes" id="UP000652761">
    <property type="component" value="Unassembled WGS sequence"/>
</dbReference>
<evidence type="ECO:0000256" key="1">
    <source>
        <dbReference type="ARBA" id="ARBA00022614"/>
    </source>
</evidence>
<dbReference type="InterPro" id="IPR050216">
    <property type="entry name" value="LRR_domain-containing"/>
</dbReference>
<dbReference type="SMART" id="SM00369">
    <property type="entry name" value="LRR_TYP"/>
    <property type="match status" value="10"/>
</dbReference>
<organism evidence="7 8">
    <name type="scientific">Colocasia esculenta</name>
    <name type="common">Wild taro</name>
    <name type="synonym">Arum esculentum</name>
    <dbReference type="NCBI Taxonomy" id="4460"/>
    <lineage>
        <taxon>Eukaryota</taxon>
        <taxon>Viridiplantae</taxon>
        <taxon>Streptophyta</taxon>
        <taxon>Embryophyta</taxon>
        <taxon>Tracheophyta</taxon>
        <taxon>Spermatophyta</taxon>
        <taxon>Magnoliopsida</taxon>
        <taxon>Liliopsida</taxon>
        <taxon>Araceae</taxon>
        <taxon>Aroideae</taxon>
        <taxon>Colocasieae</taxon>
        <taxon>Colocasia</taxon>
    </lineage>
</organism>
<dbReference type="PANTHER" id="PTHR48051">
    <property type="match status" value="1"/>
</dbReference>
<feature type="region of interest" description="Disordered" evidence="6">
    <location>
        <begin position="18"/>
        <end position="44"/>
    </location>
</feature>
<evidence type="ECO:0000256" key="3">
    <source>
        <dbReference type="ARBA" id="ARBA00023054"/>
    </source>
</evidence>
<dbReference type="PANTHER" id="PTHR48051:SF54">
    <property type="entry name" value="LEUCINE-RICH REPEAT-CONTAINING PROTEIN"/>
    <property type="match status" value="1"/>
</dbReference>
<keyword evidence="8" id="KW-1185">Reference proteome</keyword>
<protein>
    <submittedName>
        <fullName evidence="7">Uncharacterized protein</fullName>
    </submittedName>
</protein>